<feature type="compositionally biased region" description="Acidic residues" evidence="1">
    <location>
        <begin position="374"/>
        <end position="385"/>
    </location>
</feature>
<dbReference type="Proteomes" id="UP000270230">
    <property type="component" value="Unassembled WGS sequence"/>
</dbReference>
<gene>
    <name evidence="2" type="ORF">D0865_06777</name>
</gene>
<sequence length="656" mass="71807">MAEKVYSPDAPAIARRPSFRKTLREHEASLPEDFLRALEEKRRQLDESIHKYIAAKEREWKQFEKDIRQQARTRGAGSGPASSHAPQHDACQDDTAVSRRRASSDSAHSANESPQLRGQQSSAVDALLATGLRRDGSAQALAGMSSGRRESVEREKDFVGLFTPSFLPAIDNKRERQHERTASAPGIVEASASKNSVVAIRNSLQKADSDTVIQAKAKRPAHLQEGHRNSSSGSLAESRLLTSAMKSPAALGHASRQQKKRVSLAVGDSIVAPSDNVPLPLSNSSTPSHSRSRSPVNDMDPVANAPGTSVADFAKQPPAKFSLRGENTMNGLLSLASGQQGATVSESPARPPSAPSVAARPSPATRSPSKIDPDGDLFDLDEDSDLPTPRLEEEDPVPGIEGEEEEVMPGIGGRIDQQTTSRQSQRHETSTSEPGLRPGEVYDYDSEAGLVPEPVPGAVPEVVQQDEHAMHVEFGPTGASASSQQPTRPGFRRPSVVSDPVFLGQDYEQAEERAVNEDIYGSSYSRPPSKGSFTGGSLGESYMARHAEEMMRVRMAKQQQDPMSTQEKSDLVYPDLSSFRPQRLLTRSQITLPKHPHLLRPKTPRHAMQNPMVIKQRQIPFLPIHRQHPLRRYPGPLQLMHYLPHLRQILDHASVR</sequence>
<feature type="region of interest" description="Disordered" evidence="1">
    <location>
        <begin position="337"/>
        <end position="456"/>
    </location>
</feature>
<name>A0A3M7CF86_HORWE</name>
<dbReference type="OrthoDB" id="5326588at2759"/>
<feature type="region of interest" description="Disordered" evidence="1">
    <location>
        <begin position="64"/>
        <end position="122"/>
    </location>
</feature>
<reference evidence="2 3" key="1">
    <citation type="journal article" date="2018" name="BMC Genomics">
        <title>Genomic evidence for intraspecific hybridization in a clonal and extremely halotolerant yeast.</title>
        <authorList>
            <person name="Gostincar C."/>
            <person name="Stajich J.E."/>
            <person name="Zupancic J."/>
            <person name="Zalar P."/>
            <person name="Gunde-Cimerman N."/>
        </authorList>
    </citation>
    <scope>NUCLEOTIDE SEQUENCE [LARGE SCALE GENOMIC DNA]</scope>
    <source>
        <strain evidence="2 3">EXF-151</strain>
    </source>
</reference>
<feature type="region of interest" description="Disordered" evidence="1">
    <location>
        <begin position="475"/>
        <end position="497"/>
    </location>
</feature>
<feature type="compositionally biased region" description="Low complexity" evidence="1">
    <location>
        <begin position="355"/>
        <end position="368"/>
    </location>
</feature>
<comment type="caution">
    <text evidence="2">The sequence shown here is derived from an EMBL/GenBank/DDBJ whole genome shotgun (WGS) entry which is preliminary data.</text>
</comment>
<evidence type="ECO:0000313" key="2">
    <source>
        <dbReference type="EMBL" id="RMY50659.1"/>
    </source>
</evidence>
<feature type="compositionally biased region" description="Acidic residues" evidence="1">
    <location>
        <begin position="392"/>
        <end position="407"/>
    </location>
</feature>
<organism evidence="2 3">
    <name type="scientific">Hortaea werneckii</name>
    <name type="common">Black yeast</name>
    <name type="synonym">Cladosporium werneckii</name>
    <dbReference type="NCBI Taxonomy" id="91943"/>
    <lineage>
        <taxon>Eukaryota</taxon>
        <taxon>Fungi</taxon>
        <taxon>Dikarya</taxon>
        <taxon>Ascomycota</taxon>
        <taxon>Pezizomycotina</taxon>
        <taxon>Dothideomycetes</taxon>
        <taxon>Dothideomycetidae</taxon>
        <taxon>Mycosphaerellales</taxon>
        <taxon>Teratosphaeriaceae</taxon>
        <taxon>Hortaea</taxon>
    </lineage>
</organism>
<proteinExistence type="predicted"/>
<feature type="compositionally biased region" description="Polar residues" evidence="1">
    <location>
        <begin position="111"/>
        <end position="122"/>
    </location>
</feature>
<evidence type="ECO:0000313" key="3">
    <source>
        <dbReference type="Proteomes" id="UP000270230"/>
    </source>
</evidence>
<evidence type="ECO:0000256" key="1">
    <source>
        <dbReference type="SAM" id="MobiDB-lite"/>
    </source>
</evidence>
<feature type="compositionally biased region" description="Low complexity" evidence="1">
    <location>
        <begin position="276"/>
        <end position="296"/>
    </location>
</feature>
<dbReference type="AlphaFoldDB" id="A0A3M7CF86"/>
<accession>A0A3M7CF86</accession>
<feature type="region of interest" description="Disordered" evidence="1">
    <location>
        <begin position="271"/>
        <end position="314"/>
    </location>
</feature>
<dbReference type="EMBL" id="QWIN01000507">
    <property type="protein sequence ID" value="RMY50659.1"/>
    <property type="molecule type" value="Genomic_DNA"/>
</dbReference>
<protein>
    <submittedName>
        <fullName evidence="2">Uncharacterized protein</fullName>
    </submittedName>
</protein>